<keyword evidence="4 9" id="KW-0662">Pyridine nucleotide biosynthesis</keyword>
<keyword evidence="7 9" id="KW-0560">Oxidoreductase</keyword>
<dbReference type="InterPro" id="IPR014710">
    <property type="entry name" value="RmlC-like_jellyroll"/>
</dbReference>
<organism evidence="10 11">
    <name type="scientific">Cryptococcus amylolentus CBS 6273</name>
    <dbReference type="NCBI Taxonomy" id="1296118"/>
    <lineage>
        <taxon>Eukaryota</taxon>
        <taxon>Fungi</taxon>
        <taxon>Dikarya</taxon>
        <taxon>Basidiomycota</taxon>
        <taxon>Agaricomycotina</taxon>
        <taxon>Tremellomycetes</taxon>
        <taxon>Tremellales</taxon>
        <taxon>Cryptococcaceae</taxon>
        <taxon>Cryptococcus</taxon>
    </lineage>
</organism>
<name>A0A1E3JPQ4_9TREE</name>
<evidence type="ECO:0000256" key="4">
    <source>
        <dbReference type="ARBA" id="ARBA00022642"/>
    </source>
</evidence>
<evidence type="ECO:0000256" key="5">
    <source>
        <dbReference type="ARBA" id="ARBA00022723"/>
    </source>
</evidence>
<dbReference type="EMBL" id="MEKH01000009">
    <property type="protein sequence ID" value="ODO02835.1"/>
    <property type="molecule type" value="Genomic_DNA"/>
</dbReference>
<comment type="catalytic activity">
    <reaction evidence="9">
        <text>3-hydroxyanthranilate + O2 = (2Z,4Z)-2-amino-3-carboxymuconate 6-semialdehyde</text>
        <dbReference type="Rhea" id="RHEA:17953"/>
        <dbReference type="ChEBI" id="CHEBI:15379"/>
        <dbReference type="ChEBI" id="CHEBI:36559"/>
        <dbReference type="ChEBI" id="CHEBI:77612"/>
        <dbReference type="EC" id="1.13.11.6"/>
    </reaction>
</comment>
<sequence length="203" mass="22882">MPLQSPINFPKWIEENKHLLKPPVGNKCLYKGENFITMIVGGPNTRVDFHINTTEEWFYQYKGAMVLKVVDEGEIRDIVIGEGDMFLLPANTPHSPRRVADTIGVVMELVRPGDAIGTLSLSLLPSSHCTSFPPPDARPHADSITDKMRWYCPNPTHTALTLIREVTFHCSDLDTQLKPVIERWMGDEEWRRCGECGEVAPGK</sequence>
<dbReference type="UniPathway" id="UPA00253">
    <property type="reaction ID" value="UER00330"/>
</dbReference>
<keyword evidence="5 9" id="KW-0479">Metal-binding</keyword>
<comment type="subcellular location">
    <subcellularLocation>
        <location evidence="9">Cytoplasm</location>
    </subcellularLocation>
</comment>
<evidence type="ECO:0000256" key="2">
    <source>
        <dbReference type="ARBA" id="ARBA00002752"/>
    </source>
</evidence>
<feature type="binding site" evidence="9">
    <location>
        <position position="56"/>
    </location>
    <ligand>
        <name>substrate</name>
    </ligand>
</feature>
<keyword evidence="8 9" id="KW-0408">Iron</keyword>
<feature type="binding site" evidence="9">
    <location>
        <position position="50"/>
    </location>
    <ligand>
        <name>Fe cation</name>
        <dbReference type="ChEBI" id="CHEBI:24875"/>
        <note>catalytic</note>
    </ligand>
</feature>
<protein>
    <recommendedName>
        <fullName evidence="9">3-hydroxyanthranilate 3,4-dioxygenase</fullName>
        <ecNumber evidence="9">1.13.11.6</ecNumber>
    </recommendedName>
    <alternativeName>
        <fullName evidence="9">3-hydroxyanthranilate oxygenase</fullName>
        <shortName evidence="9">3-HAO</shortName>
    </alternativeName>
    <alternativeName>
        <fullName evidence="9">3-hydroxyanthranilic acid dioxygenase</fullName>
        <shortName evidence="9">HAD</shortName>
    </alternativeName>
    <alternativeName>
        <fullName evidence="9">Biosynthesis of nicotinic acid protein 1</fullName>
    </alternativeName>
</protein>
<dbReference type="HAMAP" id="MF_00825">
    <property type="entry name" value="3_HAO"/>
    <property type="match status" value="1"/>
</dbReference>
<dbReference type="InterPro" id="IPR010329">
    <property type="entry name" value="3hydroanth_dOase"/>
</dbReference>
<dbReference type="GO" id="GO:0005737">
    <property type="term" value="C:cytoplasm"/>
    <property type="evidence" value="ECO:0007669"/>
    <property type="project" value="UniProtKB-SubCell"/>
</dbReference>
<dbReference type="NCBIfam" id="TIGR03037">
    <property type="entry name" value="anthran_nbaC"/>
    <property type="match status" value="1"/>
</dbReference>
<keyword evidence="6 9" id="KW-0223">Dioxygenase</keyword>
<dbReference type="GO" id="GO:0034354">
    <property type="term" value="P:'de novo' NAD+ biosynthetic process from L-tryptophan"/>
    <property type="evidence" value="ECO:0007669"/>
    <property type="project" value="UniProtKB-UniRule"/>
</dbReference>
<dbReference type="PANTHER" id="PTHR15497:SF3">
    <property type="entry name" value="3-HYDROXYANTHRANILATE 3,4-DIOXYGENASE 2"/>
    <property type="match status" value="1"/>
</dbReference>
<feature type="binding site" evidence="9">
    <location>
        <position position="94"/>
    </location>
    <ligand>
        <name>Fe cation</name>
        <dbReference type="ChEBI" id="CHEBI:24875"/>
        <note>catalytic</note>
    </ligand>
</feature>
<comment type="pathway">
    <text evidence="9">Cofactor biosynthesis; NAD(+) biosynthesis; quinolinate from L-kynurenine: step 3/3.</text>
</comment>
<proteinExistence type="inferred from homology"/>
<dbReference type="Proteomes" id="UP000095149">
    <property type="component" value="Unassembled WGS sequence"/>
</dbReference>
<feature type="binding site" evidence="9">
    <location>
        <position position="56"/>
    </location>
    <ligand>
        <name>Fe cation</name>
        <dbReference type="ChEBI" id="CHEBI:24875"/>
        <note>catalytic</note>
    </ligand>
</feature>
<dbReference type="AlphaFoldDB" id="A0A1E3JPQ4"/>
<dbReference type="Pfam" id="PF06052">
    <property type="entry name" value="3-HAO"/>
    <property type="match status" value="1"/>
</dbReference>
<gene>
    <name evidence="9" type="primary">BNA1</name>
    <name evidence="10" type="ORF">I350_05676</name>
</gene>
<evidence type="ECO:0000256" key="9">
    <source>
        <dbReference type="HAMAP-Rule" id="MF_03019"/>
    </source>
</evidence>
<dbReference type="GO" id="GO:0019805">
    <property type="term" value="P:quinolinate biosynthetic process"/>
    <property type="evidence" value="ECO:0007669"/>
    <property type="project" value="UniProtKB-UniRule"/>
</dbReference>
<evidence type="ECO:0000256" key="1">
    <source>
        <dbReference type="ARBA" id="ARBA00001954"/>
    </source>
</evidence>
<reference evidence="10 11" key="1">
    <citation type="submission" date="2016-06" db="EMBL/GenBank/DDBJ databases">
        <title>Evolution of pathogenesis and genome organization in the Tremellales.</title>
        <authorList>
            <person name="Cuomo C."/>
            <person name="Litvintseva A."/>
            <person name="Heitman J."/>
            <person name="Chen Y."/>
            <person name="Sun S."/>
            <person name="Springer D."/>
            <person name="Dromer F."/>
            <person name="Young S."/>
            <person name="Zeng Q."/>
            <person name="Chapman S."/>
            <person name="Gujja S."/>
            <person name="Saif S."/>
            <person name="Birren B."/>
        </authorList>
    </citation>
    <scope>NUCLEOTIDE SEQUENCE [LARGE SCALE GENOMIC DNA]</scope>
    <source>
        <strain evidence="10 11">CBS 6273</strain>
    </source>
</reference>
<comment type="cofactor">
    <cofactor evidence="1 9">
        <name>Fe(2+)</name>
        <dbReference type="ChEBI" id="CHEBI:29033"/>
    </cofactor>
</comment>
<dbReference type="GO" id="GO:0000334">
    <property type="term" value="F:3-hydroxyanthranilate 3,4-dioxygenase activity"/>
    <property type="evidence" value="ECO:0007669"/>
    <property type="project" value="UniProtKB-UniRule"/>
</dbReference>
<evidence type="ECO:0000256" key="8">
    <source>
        <dbReference type="ARBA" id="ARBA00023004"/>
    </source>
</evidence>
<feature type="binding site" evidence="9">
    <location>
        <position position="46"/>
    </location>
    <ligand>
        <name>O2</name>
        <dbReference type="ChEBI" id="CHEBI:15379"/>
    </ligand>
</feature>
<comment type="caution">
    <text evidence="9">Lacks conserved residue(s) required for the propagation of feature annotation.</text>
</comment>
<comment type="similarity">
    <text evidence="9">Belongs to the 3-HAO family.</text>
</comment>
<dbReference type="GO" id="GO:0043420">
    <property type="term" value="P:anthranilate metabolic process"/>
    <property type="evidence" value="ECO:0007669"/>
    <property type="project" value="UniProtKB-UniRule"/>
</dbReference>
<dbReference type="Gene3D" id="2.60.120.10">
    <property type="entry name" value="Jelly Rolls"/>
    <property type="match status" value="2"/>
</dbReference>
<comment type="function">
    <text evidence="2 9">Catalyzes the oxidative ring opening of 3-hydroxyanthranilate to 2-amino-3-carboxymuconate semialdehyde, which spontaneously cyclizes to quinolinate.</text>
</comment>
<dbReference type="EC" id="1.13.11.6" evidence="9"/>
<evidence type="ECO:0000256" key="6">
    <source>
        <dbReference type="ARBA" id="ARBA00022964"/>
    </source>
</evidence>
<dbReference type="GO" id="GO:0006569">
    <property type="term" value="P:L-tryptophan catabolic process"/>
    <property type="evidence" value="ECO:0007669"/>
    <property type="project" value="UniProtKB-UniRule"/>
</dbReference>
<comment type="caution">
    <text evidence="10">The sequence shown here is derived from an EMBL/GenBank/DDBJ whole genome shotgun (WGS) entry which is preliminary data.</text>
</comment>
<keyword evidence="3 9" id="KW-0963">Cytoplasm</keyword>
<evidence type="ECO:0000313" key="11">
    <source>
        <dbReference type="Proteomes" id="UP000095149"/>
    </source>
</evidence>
<dbReference type="GO" id="GO:0008198">
    <property type="term" value="F:ferrous iron binding"/>
    <property type="evidence" value="ECO:0007669"/>
    <property type="project" value="UniProtKB-UniRule"/>
</dbReference>
<feature type="binding site" evidence="9">
    <location>
        <position position="108"/>
    </location>
    <ligand>
        <name>substrate</name>
    </ligand>
</feature>
<dbReference type="OrthoDB" id="204928at2759"/>
<dbReference type="InterPro" id="IPR011051">
    <property type="entry name" value="RmlC_Cupin_sf"/>
</dbReference>
<accession>A0A1E3JPQ4</accession>
<dbReference type="SUPFAM" id="SSF51182">
    <property type="entry name" value="RmlC-like cupins"/>
    <property type="match status" value="1"/>
</dbReference>
<evidence type="ECO:0000256" key="7">
    <source>
        <dbReference type="ARBA" id="ARBA00023002"/>
    </source>
</evidence>
<evidence type="ECO:0000313" key="10">
    <source>
        <dbReference type="EMBL" id="ODO02835.1"/>
    </source>
</evidence>
<feature type="binding site" evidence="9">
    <location>
        <position position="98"/>
    </location>
    <ligand>
        <name>substrate</name>
    </ligand>
</feature>
<evidence type="ECO:0000256" key="3">
    <source>
        <dbReference type="ARBA" id="ARBA00022490"/>
    </source>
</evidence>
<dbReference type="PANTHER" id="PTHR15497">
    <property type="entry name" value="3-HYDROXYANTHRANILATE 3,4-DIOXYGENASE"/>
    <property type="match status" value="1"/>
</dbReference>
<dbReference type="CDD" id="cd06123">
    <property type="entry name" value="cupin_HAO"/>
    <property type="match status" value="1"/>
</dbReference>